<reference evidence="1" key="1">
    <citation type="journal article" date="2014" name="Front. Microbiol.">
        <title>High frequency of phylogenetically diverse reductive dehalogenase-homologous genes in deep subseafloor sedimentary metagenomes.</title>
        <authorList>
            <person name="Kawai M."/>
            <person name="Futagami T."/>
            <person name="Toyoda A."/>
            <person name="Takaki Y."/>
            <person name="Nishi S."/>
            <person name="Hori S."/>
            <person name="Arai W."/>
            <person name="Tsubouchi T."/>
            <person name="Morono Y."/>
            <person name="Uchiyama I."/>
            <person name="Ito T."/>
            <person name="Fujiyama A."/>
            <person name="Inagaki F."/>
            <person name="Takami H."/>
        </authorList>
    </citation>
    <scope>NUCLEOTIDE SEQUENCE</scope>
    <source>
        <strain evidence="1">Expedition CK06-06</strain>
    </source>
</reference>
<name>X1CL62_9ZZZZ</name>
<accession>X1CL62</accession>
<evidence type="ECO:0000313" key="1">
    <source>
        <dbReference type="EMBL" id="GAG96938.1"/>
    </source>
</evidence>
<organism evidence="1">
    <name type="scientific">marine sediment metagenome</name>
    <dbReference type="NCBI Taxonomy" id="412755"/>
    <lineage>
        <taxon>unclassified sequences</taxon>
        <taxon>metagenomes</taxon>
        <taxon>ecological metagenomes</taxon>
    </lineage>
</organism>
<dbReference type="AlphaFoldDB" id="X1CL62"/>
<gene>
    <name evidence="1" type="ORF">S01H4_39134</name>
</gene>
<dbReference type="EMBL" id="BART01021164">
    <property type="protein sequence ID" value="GAG96938.1"/>
    <property type="molecule type" value="Genomic_DNA"/>
</dbReference>
<protein>
    <submittedName>
        <fullName evidence="1">Uncharacterized protein</fullName>
    </submittedName>
</protein>
<comment type="caution">
    <text evidence="1">The sequence shown here is derived from an EMBL/GenBank/DDBJ whole genome shotgun (WGS) entry which is preliminary data.</text>
</comment>
<proteinExistence type="predicted"/>
<sequence>MQFAFAALAIKVKLLIWNPLLTDNPITLPAAINYVTITGNYIETINGTDSGISLEVDGSGAIDSVAITGNTIKCDAGNYVNITGSPTNVVKSGNNEV</sequence>